<dbReference type="SUPFAM" id="SSF55469">
    <property type="entry name" value="FMN-dependent nitroreductase-like"/>
    <property type="match status" value="1"/>
</dbReference>
<protein>
    <recommendedName>
        <fullName evidence="4">Nitroreductase domain-containing protein</fullName>
    </recommendedName>
</protein>
<name>A0A382H6F2_9ZZZZ</name>
<accession>A0A382H6F2</accession>
<keyword evidence="2" id="KW-0288">FMN</keyword>
<dbReference type="GO" id="GO:0016491">
    <property type="term" value="F:oxidoreductase activity"/>
    <property type="evidence" value="ECO:0007669"/>
    <property type="project" value="UniProtKB-KW"/>
</dbReference>
<dbReference type="InterPro" id="IPR000415">
    <property type="entry name" value="Nitroreductase-like"/>
</dbReference>
<proteinExistence type="predicted"/>
<keyword evidence="3" id="KW-0560">Oxidoreductase</keyword>
<feature type="non-terminal residue" evidence="5">
    <location>
        <position position="100"/>
    </location>
</feature>
<evidence type="ECO:0000256" key="3">
    <source>
        <dbReference type="ARBA" id="ARBA00023002"/>
    </source>
</evidence>
<evidence type="ECO:0000256" key="1">
    <source>
        <dbReference type="ARBA" id="ARBA00022630"/>
    </source>
</evidence>
<dbReference type="InterPro" id="IPR029479">
    <property type="entry name" value="Nitroreductase"/>
</dbReference>
<gene>
    <name evidence="5" type="ORF">METZ01_LOCUS235704</name>
</gene>
<dbReference type="PANTHER" id="PTHR23026">
    <property type="entry name" value="NADPH NITROREDUCTASE"/>
    <property type="match status" value="1"/>
</dbReference>
<evidence type="ECO:0000259" key="4">
    <source>
        <dbReference type="Pfam" id="PF00881"/>
    </source>
</evidence>
<organism evidence="5">
    <name type="scientific">marine metagenome</name>
    <dbReference type="NCBI Taxonomy" id="408172"/>
    <lineage>
        <taxon>unclassified sequences</taxon>
        <taxon>metagenomes</taxon>
        <taxon>ecological metagenomes</taxon>
    </lineage>
</organism>
<evidence type="ECO:0000313" key="5">
    <source>
        <dbReference type="EMBL" id="SVB82850.1"/>
    </source>
</evidence>
<dbReference type="PANTHER" id="PTHR23026:SF90">
    <property type="entry name" value="IODOTYROSINE DEIODINASE 1"/>
    <property type="match status" value="1"/>
</dbReference>
<evidence type="ECO:0000256" key="2">
    <source>
        <dbReference type="ARBA" id="ARBA00022643"/>
    </source>
</evidence>
<sequence>MDVSLAMRTQRTIRAFKPDQVPEKIIRGVIDLAKLAPSNGNSQPWNIAVVSGEAKDQVKAAILEEIESGVKPYPVFPPGGRGLYGAYKERQRACGYKYYA</sequence>
<dbReference type="InterPro" id="IPR050627">
    <property type="entry name" value="Nitroreductase/BluB"/>
</dbReference>
<dbReference type="EMBL" id="UINC01059440">
    <property type="protein sequence ID" value="SVB82850.1"/>
    <property type="molecule type" value="Genomic_DNA"/>
</dbReference>
<keyword evidence="1" id="KW-0285">Flavoprotein</keyword>
<dbReference type="Gene3D" id="3.40.109.10">
    <property type="entry name" value="NADH Oxidase"/>
    <property type="match status" value="1"/>
</dbReference>
<dbReference type="Pfam" id="PF00881">
    <property type="entry name" value="Nitroreductase"/>
    <property type="match status" value="1"/>
</dbReference>
<feature type="domain" description="Nitroreductase" evidence="4">
    <location>
        <begin position="8"/>
        <end position="71"/>
    </location>
</feature>
<dbReference type="AlphaFoldDB" id="A0A382H6F2"/>
<reference evidence="5" key="1">
    <citation type="submission" date="2018-05" db="EMBL/GenBank/DDBJ databases">
        <authorList>
            <person name="Lanie J.A."/>
            <person name="Ng W.-L."/>
            <person name="Kazmierczak K.M."/>
            <person name="Andrzejewski T.M."/>
            <person name="Davidsen T.M."/>
            <person name="Wayne K.J."/>
            <person name="Tettelin H."/>
            <person name="Glass J.I."/>
            <person name="Rusch D."/>
            <person name="Podicherti R."/>
            <person name="Tsui H.-C.T."/>
            <person name="Winkler M.E."/>
        </authorList>
    </citation>
    <scope>NUCLEOTIDE SEQUENCE</scope>
</reference>